<reference evidence="2 3" key="1">
    <citation type="submission" date="2023-03" db="EMBL/GenBank/DDBJ databases">
        <title>High recombination rates correlate with genetic variation in Cardiocondyla obscurior ants.</title>
        <authorList>
            <person name="Errbii M."/>
        </authorList>
    </citation>
    <scope>NUCLEOTIDE SEQUENCE [LARGE SCALE GENOMIC DNA]</scope>
    <source>
        <strain evidence="2">Alpha-2009</strain>
        <tissue evidence="2">Whole body</tissue>
    </source>
</reference>
<gene>
    <name evidence="2" type="ORF">PUN28_006853</name>
</gene>
<feature type="coiled-coil region" evidence="1">
    <location>
        <begin position="293"/>
        <end position="344"/>
    </location>
</feature>
<dbReference type="Proteomes" id="UP001430953">
    <property type="component" value="Unassembled WGS sequence"/>
</dbReference>
<dbReference type="EMBL" id="JADYXP020000006">
    <property type="protein sequence ID" value="KAL0121620.1"/>
    <property type="molecule type" value="Genomic_DNA"/>
</dbReference>
<accession>A0AAW2G5A2</accession>
<dbReference type="AlphaFoldDB" id="A0AAW2G5A2"/>
<evidence type="ECO:0000313" key="2">
    <source>
        <dbReference type="EMBL" id="KAL0121620.1"/>
    </source>
</evidence>
<proteinExistence type="predicted"/>
<evidence type="ECO:0000313" key="3">
    <source>
        <dbReference type="Proteomes" id="UP001430953"/>
    </source>
</evidence>
<organism evidence="2 3">
    <name type="scientific">Cardiocondyla obscurior</name>
    <dbReference type="NCBI Taxonomy" id="286306"/>
    <lineage>
        <taxon>Eukaryota</taxon>
        <taxon>Metazoa</taxon>
        <taxon>Ecdysozoa</taxon>
        <taxon>Arthropoda</taxon>
        <taxon>Hexapoda</taxon>
        <taxon>Insecta</taxon>
        <taxon>Pterygota</taxon>
        <taxon>Neoptera</taxon>
        <taxon>Endopterygota</taxon>
        <taxon>Hymenoptera</taxon>
        <taxon>Apocrita</taxon>
        <taxon>Aculeata</taxon>
        <taxon>Formicoidea</taxon>
        <taxon>Formicidae</taxon>
        <taxon>Myrmicinae</taxon>
        <taxon>Cardiocondyla</taxon>
    </lineage>
</organism>
<protein>
    <submittedName>
        <fullName evidence="2">Uncharacterized protein</fullName>
    </submittedName>
</protein>
<keyword evidence="1" id="KW-0175">Coiled coil</keyword>
<keyword evidence="3" id="KW-1185">Reference proteome</keyword>
<sequence>MNEIVDNFAWTRQLECPPTIYNDSVKKTLCKGILELLWEDISNSTYSLTEACKIRKNILLHKLKHEINDPVISSVRHLHQLKFKSSALKQQASAMEEDYEEQDYIVRQKKQQLKNIRSKCSIISTRKDFLKLKHIDTSKLQKDCDNMRQVCQHLMPNTSKDLDQQKLRENLNLVANLRHSSADRKQIWKKVLSSLGGINVHTLWTHLYQALSQDLNTLMKLETKKNFTSLNVGENLDLGIARVCGQYIYMTSKRILSDTKATIYEQRIIEYMNLIESLAHEDINAWLVLKLEVKKIETEQAYLQNEVQEMKNIIQENSLLNLDIARLTTEIETIDAQIEKYVKDIQQSIAVLNCTSTLVAKQKEKLHCELPRIVALQTDFHDVKCINNAMDIELDIFYNVLDLNALRKIMLKGNIGLYRHAACGLDTAFIASVNPQYLRLKPYFPIIQMPIYFFMHCYGNVIANTIYTKLYCLPSTEDIECTNKLIPSQEKCNYNSLELLNLATVVCDQARQEIELFNMVLSAWANQDVQKAMALNETTVDGVTFKDWLQRYNLLLYMIQNSK</sequence>
<evidence type="ECO:0000256" key="1">
    <source>
        <dbReference type="SAM" id="Coils"/>
    </source>
</evidence>
<name>A0AAW2G5A2_9HYME</name>
<comment type="caution">
    <text evidence="2">The sequence shown here is derived from an EMBL/GenBank/DDBJ whole genome shotgun (WGS) entry which is preliminary data.</text>
</comment>